<dbReference type="RefSeq" id="WP_150379369.1">
    <property type="nucleotide sequence ID" value="NZ_RZUH01000004.1"/>
</dbReference>
<proteinExistence type="predicted"/>
<organism evidence="1 2">
    <name type="scientific">Bifidobacterium myosotis</name>
    <dbReference type="NCBI Taxonomy" id="1630166"/>
    <lineage>
        <taxon>Bacteria</taxon>
        <taxon>Bacillati</taxon>
        <taxon>Actinomycetota</taxon>
        <taxon>Actinomycetes</taxon>
        <taxon>Bifidobacteriales</taxon>
        <taxon>Bifidobacteriaceae</taxon>
        <taxon>Bifidobacterium</taxon>
    </lineage>
</organism>
<accession>A0A5M9ZKT1</accession>
<protein>
    <submittedName>
        <fullName evidence="1">Uncharacterized protein</fullName>
    </submittedName>
</protein>
<evidence type="ECO:0000313" key="2">
    <source>
        <dbReference type="Proteomes" id="UP000410049"/>
    </source>
</evidence>
<evidence type="ECO:0000313" key="1">
    <source>
        <dbReference type="EMBL" id="KAA8828201.1"/>
    </source>
</evidence>
<dbReference type="Proteomes" id="UP000410049">
    <property type="component" value="Unassembled WGS sequence"/>
</dbReference>
<dbReference type="EMBL" id="RZUH01000004">
    <property type="protein sequence ID" value="KAA8828201.1"/>
    <property type="molecule type" value="Genomic_DNA"/>
</dbReference>
<reference evidence="1 2" key="1">
    <citation type="journal article" date="2019" name="Syst. Appl. Microbiol.">
        <title>Characterization of Bifidobacterium species in feaces of the Egyptian fruit bat: Description of B. vespertilionis sp. nov. and B. rousetti sp. nov.</title>
        <authorList>
            <person name="Modesto M."/>
            <person name="Satti M."/>
            <person name="Watanabe K."/>
            <person name="Puglisi E."/>
            <person name="Morelli L."/>
            <person name="Huang C.-H."/>
            <person name="Liou J.-S."/>
            <person name="Miyashita M."/>
            <person name="Tamura T."/>
            <person name="Saito S."/>
            <person name="Mori K."/>
            <person name="Huang L."/>
            <person name="Sciavilla P."/>
            <person name="Sandri C."/>
            <person name="Spiezio C."/>
            <person name="Vitali F."/>
            <person name="Cavalieri D."/>
            <person name="Perpetuini G."/>
            <person name="Tofalo R."/>
            <person name="Bonetti A."/>
            <person name="Arita M."/>
            <person name="Mattarelli P."/>
        </authorList>
    </citation>
    <scope>NUCLEOTIDE SEQUENCE [LARGE SCALE GENOMIC DNA]</scope>
    <source>
        <strain evidence="1 2">RST17</strain>
    </source>
</reference>
<comment type="caution">
    <text evidence="1">The sequence shown here is derived from an EMBL/GenBank/DDBJ whole genome shotgun (WGS) entry which is preliminary data.</text>
</comment>
<name>A0A5M9ZKT1_9BIFI</name>
<gene>
    <name evidence="1" type="ORF">EMO91_07125</name>
</gene>
<dbReference type="AlphaFoldDB" id="A0A5M9ZKT1"/>
<sequence>MVRLNDKGGIEYAIRRNEDDAWLYDGDLDGTDTAWEPDADNATWFETREEALAVADIDGLVSDDDYALASGYSFWERDWINEDDLTEDYVSPAPRPSKD</sequence>